<protein>
    <submittedName>
        <fullName evidence="2">DUF2975 domain-containing protein</fullName>
    </submittedName>
</protein>
<keyword evidence="1" id="KW-0812">Transmembrane</keyword>
<sequence length="160" mass="17406">MPNHTRLFGWNDAKSIALSKFSTLAMGVICLVMLFCGPQLVGWAMRDYAGPDPALPRALLLGIGYLCGALALATLCQLYRLLGRIGRGAVFVRANVTALRRISWCCAWAAVLCLPAGLWLRLPFVFALGLGAGFMALIVRVIKNAFEQAVSMKDELDFTI</sequence>
<feature type="transmembrane region" description="Helical" evidence="1">
    <location>
        <begin position="57"/>
        <end position="82"/>
    </location>
</feature>
<accession>A0A9D2M873</accession>
<keyword evidence="1" id="KW-1133">Transmembrane helix</keyword>
<proteinExistence type="predicted"/>
<evidence type="ECO:0000256" key="1">
    <source>
        <dbReference type="SAM" id="Phobius"/>
    </source>
</evidence>
<comment type="caution">
    <text evidence="2">The sequence shown here is derived from an EMBL/GenBank/DDBJ whole genome shotgun (WGS) entry which is preliminary data.</text>
</comment>
<feature type="transmembrane region" description="Helical" evidence="1">
    <location>
        <begin position="124"/>
        <end position="142"/>
    </location>
</feature>
<dbReference type="AlphaFoldDB" id="A0A9D2M873"/>
<feature type="transmembrane region" description="Helical" evidence="1">
    <location>
        <begin position="21"/>
        <end position="45"/>
    </location>
</feature>
<reference evidence="2" key="1">
    <citation type="journal article" date="2021" name="PeerJ">
        <title>Extensive microbial diversity within the chicken gut microbiome revealed by metagenomics and culture.</title>
        <authorList>
            <person name="Gilroy R."/>
            <person name="Ravi A."/>
            <person name="Getino M."/>
            <person name="Pursley I."/>
            <person name="Horton D.L."/>
            <person name="Alikhan N.F."/>
            <person name="Baker D."/>
            <person name="Gharbi K."/>
            <person name="Hall N."/>
            <person name="Watson M."/>
            <person name="Adriaenssens E.M."/>
            <person name="Foster-Nyarko E."/>
            <person name="Jarju S."/>
            <person name="Secka A."/>
            <person name="Antonio M."/>
            <person name="Oren A."/>
            <person name="Chaudhuri R.R."/>
            <person name="La Ragione R."/>
            <person name="Hildebrand F."/>
            <person name="Pallen M.J."/>
        </authorList>
    </citation>
    <scope>NUCLEOTIDE SEQUENCE</scope>
    <source>
        <strain evidence="2">ChiBcec8-13705</strain>
    </source>
</reference>
<reference evidence="2" key="2">
    <citation type="submission" date="2021-04" db="EMBL/GenBank/DDBJ databases">
        <authorList>
            <person name="Gilroy R."/>
        </authorList>
    </citation>
    <scope>NUCLEOTIDE SEQUENCE</scope>
    <source>
        <strain evidence="2">ChiBcec8-13705</strain>
    </source>
</reference>
<dbReference type="Proteomes" id="UP000886803">
    <property type="component" value="Unassembled WGS sequence"/>
</dbReference>
<evidence type="ECO:0000313" key="2">
    <source>
        <dbReference type="EMBL" id="HJB42882.1"/>
    </source>
</evidence>
<evidence type="ECO:0000313" key="3">
    <source>
        <dbReference type="Proteomes" id="UP000886803"/>
    </source>
</evidence>
<organism evidence="2 3">
    <name type="scientific">Candidatus Gemmiger avicola</name>
    <dbReference type="NCBI Taxonomy" id="2838605"/>
    <lineage>
        <taxon>Bacteria</taxon>
        <taxon>Bacillati</taxon>
        <taxon>Bacillota</taxon>
        <taxon>Clostridia</taxon>
        <taxon>Eubacteriales</taxon>
        <taxon>Gemmiger</taxon>
    </lineage>
</organism>
<dbReference type="Pfam" id="PF11188">
    <property type="entry name" value="DUF2975"/>
    <property type="match status" value="1"/>
</dbReference>
<name>A0A9D2M873_9FIRM</name>
<feature type="transmembrane region" description="Helical" evidence="1">
    <location>
        <begin position="102"/>
        <end position="118"/>
    </location>
</feature>
<keyword evidence="1" id="KW-0472">Membrane</keyword>
<gene>
    <name evidence="2" type="ORF">H9945_10340</name>
</gene>
<dbReference type="InterPro" id="IPR021354">
    <property type="entry name" value="DUF2975"/>
</dbReference>
<dbReference type="EMBL" id="DWYG01000175">
    <property type="protein sequence ID" value="HJB42882.1"/>
    <property type="molecule type" value="Genomic_DNA"/>
</dbReference>